<dbReference type="Proteomes" id="UP000823900">
    <property type="component" value="Unassembled WGS sequence"/>
</dbReference>
<evidence type="ECO:0000256" key="2">
    <source>
        <dbReference type="ARBA" id="ARBA00022723"/>
    </source>
</evidence>
<dbReference type="Gene3D" id="3.20.20.120">
    <property type="entry name" value="Enolase-like C-terminal domain"/>
    <property type="match status" value="1"/>
</dbReference>
<gene>
    <name evidence="5" type="ORF">IAA07_01130</name>
</gene>
<dbReference type="CDD" id="cd03316">
    <property type="entry name" value="MR_like"/>
    <property type="match status" value="1"/>
</dbReference>
<evidence type="ECO:0000313" key="6">
    <source>
        <dbReference type="Proteomes" id="UP000823900"/>
    </source>
</evidence>
<dbReference type="InterPro" id="IPR013341">
    <property type="entry name" value="Mandelate_racemase_N_dom"/>
</dbReference>
<dbReference type="SFLD" id="SFLDS00001">
    <property type="entry name" value="Enolase"/>
    <property type="match status" value="1"/>
</dbReference>
<evidence type="ECO:0000256" key="3">
    <source>
        <dbReference type="ARBA" id="ARBA00022842"/>
    </source>
</evidence>
<dbReference type="InterPro" id="IPR013342">
    <property type="entry name" value="Mandelate_racemase_C"/>
</dbReference>
<dbReference type="AlphaFoldDB" id="A0A9D2HG02"/>
<dbReference type="SUPFAM" id="SSF54826">
    <property type="entry name" value="Enolase N-terminal domain-like"/>
    <property type="match status" value="1"/>
</dbReference>
<organism evidence="5 6">
    <name type="scientific">Candidatus Lachnoclostridium stercoravium</name>
    <dbReference type="NCBI Taxonomy" id="2838633"/>
    <lineage>
        <taxon>Bacteria</taxon>
        <taxon>Bacillati</taxon>
        <taxon>Bacillota</taxon>
        <taxon>Clostridia</taxon>
        <taxon>Lachnospirales</taxon>
        <taxon>Lachnospiraceae</taxon>
    </lineage>
</organism>
<name>A0A9D2HG02_9FIRM</name>
<protein>
    <submittedName>
        <fullName evidence="5">Mandelate racemase/muconate lactonizing enzyme family protein</fullName>
    </submittedName>
</protein>
<dbReference type="InterPro" id="IPR029065">
    <property type="entry name" value="Enolase_C-like"/>
</dbReference>
<comment type="caution">
    <text evidence="5">The sequence shown here is derived from an EMBL/GenBank/DDBJ whole genome shotgun (WGS) entry which is preliminary data.</text>
</comment>
<comment type="cofactor">
    <cofactor evidence="1">
        <name>Mg(2+)</name>
        <dbReference type="ChEBI" id="CHEBI:18420"/>
    </cofactor>
</comment>
<evidence type="ECO:0000313" key="5">
    <source>
        <dbReference type="EMBL" id="HJA70167.1"/>
    </source>
</evidence>
<feature type="domain" description="Mandelate racemase/muconate lactonizing enzyme C-terminal" evidence="4">
    <location>
        <begin position="125"/>
        <end position="240"/>
    </location>
</feature>
<dbReference type="PANTHER" id="PTHR13794">
    <property type="entry name" value="ENOLASE SUPERFAMILY, MANDELATE RACEMASE"/>
    <property type="match status" value="1"/>
</dbReference>
<dbReference type="PANTHER" id="PTHR13794:SF58">
    <property type="entry name" value="MITOCHONDRIAL ENOLASE SUPERFAMILY MEMBER 1"/>
    <property type="match status" value="1"/>
</dbReference>
<dbReference type="GO" id="GO:0000287">
    <property type="term" value="F:magnesium ion binding"/>
    <property type="evidence" value="ECO:0007669"/>
    <property type="project" value="TreeGrafter"/>
</dbReference>
<dbReference type="GO" id="GO:0016052">
    <property type="term" value="P:carbohydrate catabolic process"/>
    <property type="evidence" value="ECO:0007669"/>
    <property type="project" value="TreeGrafter"/>
</dbReference>
<dbReference type="Pfam" id="PF02746">
    <property type="entry name" value="MR_MLE_N"/>
    <property type="match status" value="1"/>
</dbReference>
<keyword evidence="2" id="KW-0479">Metal-binding</keyword>
<dbReference type="InterPro" id="IPR036849">
    <property type="entry name" value="Enolase-like_C_sf"/>
</dbReference>
<dbReference type="SMART" id="SM00922">
    <property type="entry name" value="MR_MLE"/>
    <property type="match status" value="1"/>
</dbReference>
<dbReference type="Gene3D" id="3.30.390.10">
    <property type="entry name" value="Enolase-like, N-terminal domain"/>
    <property type="match status" value="1"/>
</dbReference>
<dbReference type="EMBL" id="DWZA01000010">
    <property type="protein sequence ID" value="HJA70167.1"/>
    <property type="molecule type" value="Genomic_DNA"/>
</dbReference>
<dbReference type="GO" id="GO:0016836">
    <property type="term" value="F:hydro-lyase activity"/>
    <property type="evidence" value="ECO:0007669"/>
    <property type="project" value="TreeGrafter"/>
</dbReference>
<reference evidence="5" key="2">
    <citation type="submission" date="2021-04" db="EMBL/GenBank/DDBJ databases">
        <authorList>
            <person name="Gilroy R."/>
        </authorList>
    </citation>
    <scope>NUCLEOTIDE SEQUENCE</scope>
    <source>
        <strain evidence="5">CHK178-16964</strain>
    </source>
</reference>
<dbReference type="InterPro" id="IPR029017">
    <property type="entry name" value="Enolase-like_N"/>
</dbReference>
<sequence>MSVCRARQALWIKVETDTELFGIGEAFCYGSPLIIGKYIVEEQLAPAILGEDPADIERLWQRMYWRNVPNGRTGLVMGCISGIDIALWDILGKAAKLPIYRLLGAHSDRVPAYASGGFYAPSKDIDGLKREIENYRDQGYNDIKIKIGRNPEIAGNAVNYTASTEFSVCYEEDIRRIEAAREIMGNNGRLAADINAAWPVEAVLAAAGDFRRAGLNWLEEPILFEDEEGLRQLKKELLEVSLMGYETTQGCKNFVRLMKKNAMDIVQPDIGWGGGISELRKISLAAQGFSKPVSLHSFGSCVHFAASLQLAASLPNTESIESEENKNMLKTGLVKTPFEHDGHMNFFVPQLPGLGIEIDWDAAEKLRVF</sequence>
<evidence type="ECO:0000256" key="1">
    <source>
        <dbReference type="ARBA" id="ARBA00001946"/>
    </source>
</evidence>
<proteinExistence type="predicted"/>
<keyword evidence="3" id="KW-0460">Magnesium</keyword>
<dbReference type="InterPro" id="IPR046945">
    <property type="entry name" value="RHMD-like"/>
</dbReference>
<reference evidence="5" key="1">
    <citation type="journal article" date="2021" name="PeerJ">
        <title>Extensive microbial diversity within the chicken gut microbiome revealed by metagenomics and culture.</title>
        <authorList>
            <person name="Gilroy R."/>
            <person name="Ravi A."/>
            <person name="Getino M."/>
            <person name="Pursley I."/>
            <person name="Horton D.L."/>
            <person name="Alikhan N.F."/>
            <person name="Baker D."/>
            <person name="Gharbi K."/>
            <person name="Hall N."/>
            <person name="Watson M."/>
            <person name="Adriaenssens E.M."/>
            <person name="Foster-Nyarko E."/>
            <person name="Jarju S."/>
            <person name="Secka A."/>
            <person name="Antonio M."/>
            <person name="Oren A."/>
            <person name="Chaudhuri R.R."/>
            <person name="La Ragione R."/>
            <person name="Hildebrand F."/>
            <person name="Pallen M.J."/>
        </authorList>
    </citation>
    <scope>NUCLEOTIDE SEQUENCE</scope>
    <source>
        <strain evidence="5">CHK178-16964</strain>
    </source>
</reference>
<dbReference type="SUPFAM" id="SSF51604">
    <property type="entry name" value="Enolase C-terminal domain-like"/>
    <property type="match status" value="1"/>
</dbReference>
<dbReference type="Pfam" id="PF13378">
    <property type="entry name" value="MR_MLE_C"/>
    <property type="match status" value="1"/>
</dbReference>
<accession>A0A9D2HG02</accession>
<dbReference type="SFLD" id="SFLDG00179">
    <property type="entry name" value="mandelate_racemase"/>
    <property type="match status" value="1"/>
</dbReference>
<evidence type="ECO:0000259" key="4">
    <source>
        <dbReference type="SMART" id="SM00922"/>
    </source>
</evidence>